<dbReference type="InterPro" id="IPR009030">
    <property type="entry name" value="Growth_fac_rcpt_cys_sf"/>
</dbReference>
<feature type="domain" description="EGF-like" evidence="8">
    <location>
        <begin position="127"/>
        <end position="179"/>
    </location>
</feature>
<keyword evidence="10" id="KW-1185">Reference proteome</keyword>
<protein>
    <recommendedName>
        <fullName evidence="8">EGF-like domain-containing protein</fullName>
    </recommendedName>
</protein>
<accession>A0A564YF90</accession>
<evidence type="ECO:0000259" key="8">
    <source>
        <dbReference type="PROSITE" id="PS50026"/>
    </source>
</evidence>
<feature type="region of interest" description="Disordered" evidence="6">
    <location>
        <begin position="586"/>
        <end position="625"/>
    </location>
</feature>
<feature type="disulfide bond" evidence="5">
    <location>
        <begin position="318"/>
        <end position="328"/>
    </location>
</feature>
<dbReference type="PROSITE" id="PS50026">
    <property type="entry name" value="EGF_3"/>
    <property type="match status" value="4"/>
</dbReference>
<reference evidence="9 10" key="1">
    <citation type="submission" date="2019-07" db="EMBL/GenBank/DDBJ databases">
        <authorList>
            <person name="Jastrzebski P J."/>
            <person name="Paukszto L."/>
            <person name="Jastrzebski P J."/>
        </authorList>
    </citation>
    <scope>NUCLEOTIDE SEQUENCE [LARGE SCALE GENOMIC DNA]</scope>
    <source>
        <strain evidence="9 10">WMS-il1</strain>
    </source>
</reference>
<sequence length="844" mass="90401">ERQDVLLGAELVHGFRPLAEAFFPENWVAKDQSRPVDIDWPQFNYSVLPTVLRSGFVGCIKDVLIDRVKPPYQLGLNTQQAVLSAMQNRKAAVGVSSDDDRGIGGLQVLQVVRTHKLEYQCSSQRTYESSCAYAPCLNGGTCTSLRALAFAQIDKGPAAVRPSDFKCACQPGFQGSVCEEATDICQLQPCLNGGSCEPVSGKSSAYQCICPQGFRGVHCETATNNTNFACARAEAVLAAVSGRKSVPLCNHGVSCLDTPGGPTCACPFGWRGGRCEYDIDECRLASTAYAAASAAAVESDGGRYRYPDLSESANDPLCNTYGSRRGVCINLPGSYQCNCSLGYTGRNCQIRNLTPLKPDSNALGLTPMHGYIIAGIFALVFLLAVITVVILTCCFRRRSSLTNPFYTSRKDGQSNSSFFPGCDKMLVAGLLQPQQQQQVKLLSDSRARMLPDGGDGSVTYSPTRTLGGSMILGPGRPLLTSDVRKQSSYFMDENGRLMLLRPNSVVGGNSGPGESLQMVYLGGGASGTMSPVPVGYLPATTTLARRSFIDCGMQHRAVPMTPQHLSQVHLSSHGNHMVHLQHPVSSVHQQPRPGSSNTMTSDRISLGSGSDQFSVQSGGPRGVQGQTMMMPPQSQHQQVPASAQQQVFYVYPQSAAGIRRSQIIQPHQILSSDSLSPMFYRPEANNNSVGNLSPSENNVHWEHQAGSTPSSAFVIAEPRGLQKIPLMKQTPILSASRQGSLNGSANTLAAPLLLAGSQSHQPPADGTLKASPRLKGDGEEPASNGVKTNGLMPRPMPPNVIMSNCNDMSKCDQRKANTESTNLCKPLLDNSDDSTVGTLKKQIQ</sequence>
<dbReference type="CDD" id="cd00054">
    <property type="entry name" value="EGF_CA"/>
    <property type="match status" value="4"/>
</dbReference>
<name>A0A564YF90_HYMDI</name>
<feature type="region of interest" description="Disordered" evidence="6">
    <location>
        <begin position="822"/>
        <end position="844"/>
    </location>
</feature>
<dbReference type="Proteomes" id="UP000321570">
    <property type="component" value="Unassembled WGS sequence"/>
</dbReference>
<dbReference type="InterPro" id="IPR000742">
    <property type="entry name" value="EGF"/>
</dbReference>
<feature type="disulfide bond" evidence="5">
    <location>
        <begin position="339"/>
        <end position="348"/>
    </location>
</feature>
<keyword evidence="7" id="KW-0472">Membrane</keyword>
<dbReference type="InterPro" id="IPR001881">
    <property type="entry name" value="EGF-like_Ca-bd_dom"/>
</dbReference>
<dbReference type="SMART" id="SM00179">
    <property type="entry name" value="EGF_CA"/>
    <property type="match status" value="3"/>
</dbReference>
<organism evidence="9 10">
    <name type="scientific">Hymenolepis diminuta</name>
    <name type="common">Rat tapeworm</name>
    <dbReference type="NCBI Taxonomy" id="6216"/>
    <lineage>
        <taxon>Eukaryota</taxon>
        <taxon>Metazoa</taxon>
        <taxon>Spiralia</taxon>
        <taxon>Lophotrochozoa</taxon>
        <taxon>Platyhelminthes</taxon>
        <taxon>Cestoda</taxon>
        <taxon>Eucestoda</taxon>
        <taxon>Cyclophyllidea</taxon>
        <taxon>Hymenolepididae</taxon>
        <taxon>Hymenolepis</taxon>
    </lineage>
</organism>
<feature type="domain" description="EGF-like" evidence="8">
    <location>
        <begin position="241"/>
        <end position="276"/>
    </location>
</feature>
<dbReference type="PROSITE" id="PS00010">
    <property type="entry name" value="ASX_HYDROXYL"/>
    <property type="match status" value="1"/>
</dbReference>
<keyword evidence="7" id="KW-0812">Transmembrane</keyword>
<dbReference type="SUPFAM" id="SSF57196">
    <property type="entry name" value="EGF/Laminin"/>
    <property type="match status" value="2"/>
</dbReference>
<evidence type="ECO:0000313" key="9">
    <source>
        <dbReference type="EMBL" id="VUZ45957.1"/>
    </source>
</evidence>
<feature type="disulfide bond" evidence="5">
    <location>
        <begin position="210"/>
        <end position="219"/>
    </location>
</feature>
<keyword evidence="4 5" id="KW-1015">Disulfide bond</keyword>
<keyword evidence="1 5" id="KW-0245">EGF-like domain</keyword>
<feature type="disulfide bond" evidence="5">
    <location>
        <begin position="266"/>
        <end position="275"/>
    </location>
</feature>
<dbReference type="SMART" id="SM00181">
    <property type="entry name" value="EGF"/>
    <property type="match status" value="4"/>
</dbReference>
<dbReference type="PROSITE" id="PS00022">
    <property type="entry name" value="EGF_1"/>
    <property type="match status" value="4"/>
</dbReference>
<comment type="caution">
    <text evidence="5">Lacks conserved residue(s) required for the propagation of feature annotation.</text>
</comment>
<dbReference type="PROSITE" id="PS01186">
    <property type="entry name" value="EGF_2"/>
    <property type="match status" value="4"/>
</dbReference>
<keyword evidence="3" id="KW-0677">Repeat</keyword>
<dbReference type="SUPFAM" id="SSF57184">
    <property type="entry name" value="Growth factor receptor domain"/>
    <property type="match status" value="1"/>
</dbReference>
<evidence type="ECO:0000256" key="4">
    <source>
        <dbReference type="ARBA" id="ARBA00023157"/>
    </source>
</evidence>
<proteinExistence type="predicted"/>
<gene>
    <name evidence="9" type="ORF">WMSIL1_LOCUS5937</name>
</gene>
<feature type="domain" description="EGF-like" evidence="8">
    <location>
        <begin position="181"/>
        <end position="220"/>
    </location>
</feature>
<evidence type="ECO:0000256" key="7">
    <source>
        <dbReference type="SAM" id="Phobius"/>
    </source>
</evidence>
<dbReference type="PANTHER" id="PTHR12916:SF4">
    <property type="entry name" value="UNINFLATABLE, ISOFORM C"/>
    <property type="match status" value="1"/>
</dbReference>
<dbReference type="PANTHER" id="PTHR12916">
    <property type="entry name" value="CYTOCHROME C OXIDASE POLYPEPTIDE VIC-2"/>
    <property type="match status" value="1"/>
</dbReference>
<dbReference type="AlphaFoldDB" id="A0A564YF90"/>
<feature type="disulfide bond" evidence="5">
    <location>
        <begin position="169"/>
        <end position="178"/>
    </location>
</feature>
<feature type="compositionally biased region" description="Polar residues" evidence="6">
    <location>
        <begin position="586"/>
        <end position="617"/>
    </location>
</feature>
<keyword evidence="7" id="KW-1133">Transmembrane helix</keyword>
<evidence type="ECO:0000256" key="5">
    <source>
        <dbReference type="PROSITE-ProRule" id="PRU00076"/>
    </source>
</evidence>
<feature type="transmembrane region" description="Helical" evidence="7">
    <location>
        <begin position="371"/>
        <end position="395"/>
    </location>
</feature>
<dbReference type="InterPro" id="IPR000152">
    <property type="entry name" value="EGF-type_Asp/Asn_hydroxyl_site"/>
</dbReference>
<dbReference type="GO" id="GO:0005509">
    <property type="term" value="F:calcium ion binding"/>
    <property type="evidence" value="ECO:0007669"/>
    <property type="project" value="InterPro"/>
</dbReference>
<dbReference type="FunFam" id="2.10.25.10:FF:000118">
    <property type="entry name" value="protein delta homolog 2"/>
    <property type="match status" value="1"/>
</dbReference>
<evidence type="ECO:0000256" key="6">
    <source>
        <dbReference type="SAM" id="MobiDB-lite"/>
    </source>
</evidence>
<feature type="domain" description="EGF-like" evidence="8">
    <location>
        <begin position="314"/>
        <end position="349"/>
    </location>
</feature>
<evidence type="ECO:0000256" key="3">
    <source>
        <dbReference type="ARBA" id="ARBA00022737"/>
    </source>
</evidence>
<dbReference type="Pfam" id="PF00008">
    <property type="entry name" value="EGF"/>
    <property type="match status" value="3"/>
</dbReference>
<dbReference type="Gene3D" id="2.10.25.10">
    <property type="entry name" value="Laminin"/>
    <property type="match status" value="4"/>
</dbReference>
<keyword evidence="2" id="KW-0732">Signal</keyword>
<feature type="region of interest" description="Disordered" evidence="6">
    <location>
        <begin position="757"/>
        <end position="795"/>
    </location>
</feature>
<feature type="non-terminal residue" evidence="9">
    <location>
        <position position="1"/>
    </location>
</feature>
<evidence type="ECO:0000256" key="2">
    <source>
        <dbReference type="ARBA" id="ARBA00022729"/>
    </source>
</evidence>
<evidence type="ECO:0000313" key="10">
    <source>
        <dbReference type="Proteomes" id="UP000321570"/>
    </source>
</evidence>
<evidence type="ECO:0000256" key="1">
    <source>
        <dbReference type="ARBA" id="ARBA00022536"/>
    </source>
</evidence>
<dbReference type="EMBL" id="CABIJS010000199">
    <property type="protein sequence ID" value="VUZ45957.1"/>
    <property type="molecule type" value="Genomic_DNA"/>
</dbReference>